<accession>A0A1E7Q5C7</accession>
<feature type="transmembrane region" description="Helical" evidence="1">
    <location>
        <begin position="6"/>
        <end position="25"/>
    </location>
</feature>
<keyword evidence="1" id="KW-0472">Membrane</keyword>
<evidence type="ECO:0000256" key="1">
    <source>
        <dbReference type="SAM" id="Phobius"/>
    </source>
</evidence>
<evidence type="ECO:0000313" key="3">
    <source>
        <dbReference type="Proteomes" id="UP000242258"/>
    </source>
</evidence>
<dbReference type="RefSeq" id="WP_070048849.1">
    <property type="nucleotide sequence ID" value="NZ_CBCSDO010000006.1"/>
</dbReference>
<dbReference type="Pfam" id="PF06667">
    <property type="entry name" value="PspB"/>
    <property type="match status" value="1"/>
</dbReference>
<dbReference type="GO" id="GO:0009271">
    <property type="term" value="P:phage shock"/>
    <property type="evidence" value="ECO:0007669"/>
    <property type="project" value="InterPro"/>
</dbReference>
<dbReference type="AlphaFoldDB" id="A0A1E7Q5C7"/>
<protein>
    <submittedName>
        <fullName evidence="2">Phage shock protein B</fullName>
    </submittedName>
</protein>
<dbReference type="OrthoDB" id="6198106at2"/>
<dbReference type="NCBIfam" id="NF006993">
    <property type="entry name" value="PRK09458.1"/>
    <property type="match status" value="1"/>
</dbReference>
<proteinExistence type="predicted"/>
<reference evidence="3" key="1">
    <citation type="submission" date="2016-09" db="EMBL/GenBank/DDBJ databases">
        <authorList>
            <person name="Wan X."/>
            <person name="Hou S."/>
        </authorList>
    </citation>
    <scope>NUCLEOTIDE SEQUENCE [LARGE SCALE GENOMIC DNA]</scope>
    <source>
        <strain evidence="3">KH87</strain>
    </source>
</reference>
<dbReference type="InterPro" id="IPR009554">
    <property type="entry name" value="Phageshock_PspB"/>
</dbReference>
<dbReference type="STRING" id="1628148.BI198_06665"/>
<dbReference type="GO" id="GO:0006355">
    <property type="term" value="P:regulation of DNA-templated transcription"/>
    <property type="evidence" value="ECO:0007669"/>
    <property type="project" value="InterPro"/>
</dbReference>
<evidence type="ECO:0000313" key="2">
    <source>
        <dbReference type="EMBL" id="OEY69283.1"/>
    </source>
</evidence>
<gene>
    <name evidence="2" type="ORF">BI198_06665</name>
</gene>
<dbReference type="Proteomes" id="UP000242258">
    <property type="component" value="Unassembled WGS sequence"/>
</dbReference>
<name>A0A1E7Q5C7_9GAMM</name>
<keyword evidence="1" id="KW-1133">Transmembrane helix</keyword>
<organism evidence="2 3">
    <name type="scientific">Rheinheimera salexigens</name>
    <dbReference type="NCBI Taxonomy" id="1628148"/>
    <lineage>
        <taxon>Bacteria</taxon>
        <taxon>Pseudomonadati</taxon>
        <taxon>Pseudomonadota</taxon>
        <taxon>Gammaproteobacteria</taxon>
        <taxon>Chromatiales</taxon>
        <taxon>Chromatiaceae</taxon>
        <taxon>Rheinheimera</taxon>
    </lineage>
</organism>
<dbReference type="EMBL" id="MKEK01000001">
    <property type="protein sequence ID" value="OEY69283.1"/>
    <property type="molecule type" value="Genomic_DNA"/>
</dbReference>
<dbReference type="NCBIfam" id="TIGR02976">
    <property type="entry name" value="phageshock_pspB"/>
    <property type="match status" value="1"/>
</dbReference>
<keyword evidence="1" id="KW-0812">Transmembrane</keyword>
<keyword evidence="3" id="KW-1185">Reference proteome</keyword>
<sequence length="78" mass="8963">MGGLEVIGVPFILFMIFVAPIWVIMHYRSKNKLGQGLSDQELQQLNELALRAEKMADRINTLEAILDSDSPNWRNQYD</sequence>
<comment type="caution">
    <text evidence="2">The sequence shown here is derived from an EMBL/GenBank/DDBJ whole genome shotgun (WGS) entry which is preliminary data.</text>
</comment>